<feature type="region of interest" description="Disordered" evidence="1">
    <location>
        <begin position="75"/>
        <end position="117"/>
    </location>
</feature>
<evidence type="ECO:0000313" key="2">
    <source>
        <dbReference type="EMBL" id="EGF98472.1"/>
    </source>
</evidence>
<reference evidence="3" key="1">
    <citation type="journal article" date="2011" name="Proc. Natl. Acad. Sci. U.S.A.">
        <title>Obligate biotrophy features unraveled by the genomic analysis of rust fungi.</title>
        <authorList>
            <person name="Duplessis S."/>
            <person name="Cuomo C.A."/>
            <person name="Lin Y.-C."/>
            <person name="Aerts A."/>
            <person name="Tisserant E."/>
            <person name="Veneault-Fourrey C."/>
            <person name="Joly D.L."/>
            <person name="Hacquard S."/>
            <person name="Amselem J."/>
            <person name="Cantarel B.L."/>
            <person name="Chiu R."/>
            <person name="Coutinho P.M."/>
            <person name="Feau N."/>
            <person name="Field M."/>
            <person name="Frey P."/>
            <person name="Gelhaye E."/>
            <person name="Goldberg J."/>
            <person name="Grabherr M.G."/>
            <person name="Kodira C.D."/>
            <person name="Kohler A."/>
            <person name="Kuees U."/>
            <person name="Lindquist E.A."/>
            <person name="Lucas S.M."/>
            <person name="Mago R."/>
            <person name="Mauceli E."/>
            <person name="Morin E."/>
            <person name="Murat C."/>
            <person name="Pangilinan J.L."/>
            <person name="Park R."/>
            <person name="Pearson M."/>
            <person name="Quesneville H."/>
            <person name="Rouhier N."/>
            <person name="Sakthikumar S."/>
            <person name="Salamov A.A."/>
            <person name="Schmutz J."/>
            <person name="Selles B."/>
            <person name="Shapiro H."/>
            <person name="Tanguay P."/>
            <person name="Tuskan G.A."/>
            <person name="Henrissat B."/>
            <person name="Van de Peer Y."/>
            <person name="Rouze P."/>
            <person name="Ellis J.G."/>
            <person name="Dodds P.N."/>
            <person name="Schein J.E."/>
            <person name="Zhong S."/>
            <person name="Hamelin R.C."/>
            <person name="Grigoriev I.V."/>
            <person name="Szabo L.J."/>
            <person name="Martin F."/>
        </authorList>
    </citation>
    <scope>NUCLEOTIDE SEQUENCE [LARGE SCALE GENOMIC DNA]</scope>
    <source>
        <strain evidence="3">98AG31 / pathotype 3-4-7</strain>
    </source>
</reference>
<dbReference type="KEGG" id="mlr:MELLADRAFT_113488"/>
<dbReference type="GeneID" id="18925001"/>
<dbReference type="Proteomes" id="UP000001072">
    <property type="component" value="Unassembled WGS sequence"/>
</dbReference>
<evidence type="ECO:0000256" key="1">
    <source>
        <dbReference type="SAM" id="MobiDB-lite"/>
    </source>
</evidence>
<name>F4SA22_MELLP</name>
<dbReference type="HOGENOM" id="CLU_1865561_0_0_1"/>
<dbReference type="EMBL" id="GL883175">
    <property type="protein sequence ID" value="EGF98472.1"/>
    <property type="molecule type" value="Genomic_DNA"/>
</dbReference>
<gene>
    <name evidence="2" type="ORF">MELLADRAFT_113488</name>
</gene>
<organism evidence="3">
    <name type="scientific">Melampsora larici-populina (strain 98AG31 / pathotype 3-4-7)</name>
    <name type="common">Poplar leaf rust fungus</name>
    <dbReference type="NCBI Taxonomy" id="747676"/>
    <lineage>
        <taxon>Eukaryota</taxon>
        <taxon>Fungi</taxon>
        <taxon>Dikarya</taxon>
        <taxon>Basidiomycota</taxon>
        <taxon>Pucciniomycotina</taxon>
        <taxon>Pucciniomycetes</taxon>
        <taxon>Pucciniales</taxon>
        <taxon>Melampsoraceae</taxon>
        <taxon>Melampsora</taxon>
    </lineage>
</organism>
<proteinExistence type="predicted"/>
<dbReference type="RefSeq" id="XP_007418249.1">
    <property type="nucleotide sequence ID" value="XM_007418187.1"/>
</dbReference>
<keyword evidence="3" id="KW-1185">Reference proteome</keyword>
<dbReference type="VEuPathDB" id="FungiDB:MELLADRAFT_113488"/>
<sequence length="137" mass="15322">MERVGFKKGVLTAKSIVAQQSPPKPSLYININKLNTSFFSHKNTLKREEVAVNNSDFLYQLITFKLEHGHLAWKAERNRRNTKDSGACADSDSSDSDADPASLTNDSAQTYEFRKSNDKVKRAKDRLSAVRGVVSSE</sequence>
<evidence type="ECO:0000313" key="3">
    <source>
        <dbReference type="Proteomes" id="UP000001072"/>
    </source>
</evidence>
<accession>F4SA22</accession>
<dbReference type="InParanoid" id="F4SA22"/>
<protein>
    <submittedName>
        <fullName evidence="2">Uncharacterized protein</fullName>
    </submittedName>
</protein>
<dbReference type="AlphaFoldDB" id="F4SA22"/>